<gene>
    <name evidence="22" type="ORF">Cni_G23697</name>
</gene>
<evidence type="ECO:0000256" key="18">
    <source>
        <dbReference type="ARBA" id="ARBA00023170"/>
    </source>
</evidence>
<feature type="transmembrane region" description="Helical" evidence="19">
    <location>
        <begin position="69"/>
        <end position="90"/>
    </location>
</feature>
<keyword evidence="7 19" id="KW-0812">Transmembrane</keyword>
<evidence type="ECO:0000256" key="8">
    <source>
        <dbReference type="ARBA" id="ARBA00022723"/>
    </source>
</evidence>
<feature type="transmembrane region" description="Helical" evidence="19">
    <location>
        <begin position="96"/>
        <end position="123"/>
    </location>
</feature>
<reference evidence="22 23" key="1">
    <citation type="submission" date="2023-10" db="EMBL/GenBank/DDBJ databases">
        <title>Chromosome-scale genome assembly provides insights into flower coloration mechanisms of Canna indica.</title>
        <authorList>
            <person name="Li C."/>
        </authorList>
    </citation>
    <scope>NUCLEOTIDE SEQUENCE [LARGE SCALE GENOMIC DNA]</scope>
    <source>
        <tissue evidence="22">Flower</tissue>
    </source>
</reference>
<dbReference type="GO" id="GO:0005789">
    <property type="term" value="C:endoplasmic reticulum membrane"/>
    <property type="evidence" value="ECO:0007669"/>
    <property type="project" value="UniProtKB-SubCell"/>
</dbReference>
<evidence type="ECO:0000256" key="6">
    <source>
        <dbReference type="ARBA" id="ARBA00022679"/>
    </source>
</evidence>
<evidence type="ECO:0000256" key="14">
    <source>
        <dbReference type="ARBA" id="ARBA00022989"/>
    </source>
</evidence>
<keyword evidence="17 19" id="KW-0472">Membrane</keyword>
<dbReference type="PANTHER" id="PTHR24423:SF622">
    <property type="entry name" value="ETHYLENE RECEPTOR"/>
    <property type="match status" value="1"/>
</dbReference>
<comment type="subcellular location">
    <subcellularLocation>
        <location evidence="3">Endoplasmic reticulum membrane</location>
        <topology evidence="3">Multi-pass membrane protein</topology>
    </subcellularLocation>
</comment>
<dbReference type="Proteomes" id="UP001327560">
    <property type="component" value="Chromosome 7"/>
</dbReference>
<keyword evidence="9" id="KW-0547">Nucleotide-binding</keyword>
<keyword evidence="16" id="KW-0902">Two-component regulatory system</keyword>
<keyword evidence="11" id="KW-0418">Kinase</keyword>
<keyword evidence="8" id="KW-0479">Metal-binding</keyword>
<evidence type="ECO:0000256" key="11">
    <source>
        <dbReference type="ARBA" id="ARBA00022777"/>
    </source>
</evidence>
<dbReference type="SUPFAM" id="SSF55781">
    <property type="entry name" value="GAF domain-like"/>
    <property type="match status" value="1"/>
</dbReference>
<evidence type="ECO:0000256" key="19">
    <source>
        <dbReference type="SAM" id="Phobius"/>
    </source>
</evidence>
<keyword evidence="18 22" id="KW-0675">Receptor</keyword>
<evidence type="ECO:0000256" key="3">
    <source>
        <dbReference type="ARBA" id="ARBA00004477"/>
    </source>
</evidence>
<evidence type="ECO:0000259" key="21">
    <source>
        <dbReference type="Pfam" id="PF25487"/>
    </source>
</evidence>
<dbReference type="EMBL" id="CP136896">
    <property type="protein sequence ID" value="WOL14916.1"/>
    <property type="molecule type" value="Genomic_DNA"/>
</dbReference>
<evidence type="ECO:0000313" key="22">
    <source>
        <dbReference type="EMBL" id="WOL14916.1"/>
    </source>
</evidence>
<keyword evidence="10" id="KW-0936">Ethylene signaling pathway</keyword>
<comment type="cofactor">
    <cofactor evidence="2">
        <name>Cu cation</name>
        <dbReference type="ChEBI" id="CHEBI:23378"/>
    </cofactor>
</comment>
<evidence type="ECO:0000256" key="16">
    <source>
        <dbReference type="ARBA" id="ARBA00023012"/>
    </source>
</evidence>
<evidence type="ECO:0000259" key="20">
    <source>
        <dbReference type="Pfam" id="PF01590"/>
    </source>
</evidence>
<evidence type="ECO:0000256" key="9">
    <source>
        <dbReference type="ARBA" id="ARBA00022741"/>
    </source>
</evidence>
<accession>A0AAQ3QJF6</accession>
<dbReference type="GO" id="GO:0051740">
    <property type="term" value="F:ethylene binding"/>
    <property type="evidence" value="ECO:0007669"/>
    <property type="project" value="TreeGrafter"/>
</dbReference>
<keyword evidence="23" id="KW-1185">Reference proteome</keyword>
<evidence type="ECO:0000256" key="1">
    <source>
        <dbReference type="ARBA" id="ARBA00000085"/>
    </source>
</evidence>
<evidence type="ECO:0000256" key="10">
    <source>
        <dbReference type="ARBA" id="ARBA00022745"/>
    </source>
</evidence>
<organism evidence="22 23">
    <name type="scientific">Canna indica</name>
    <name type="common">Indian-shot</name>
    <dbReference type="NCBI Taxonomy" id="4628"/>
    <lineage>
        <taxon>Eukaryota</taxon>
        <taxon>Viridiplantae</taxon>
        <taxon>Streptophyta</taxon>
        <taxon>Embryophyta</taxon>
        <taxon>Tracheophyta</taxon>
        <taxon>Spermatophyta</taxon>
        <taxon>Magnoliopsida</taxon>
        <taxon>Liliopsida</taxon>
        <taxon>Zingiberales</taxon>
        <taxon>Cannaceae</taxon>
        <taxon>Canna</taxon>
    </lineage>
</organism>
<feature type="domain" description="Ethylene receptor 1-like N-terminal" evidence="21">
    <location>
        <begin position="32"/>
        <end position="128"/>
    </location>
</feature>
<keyword evidence="14 19" id="KW-1133">Transmembrane helix</keyword>
<evidence type="ECO:0000256" key="7">
    <source>
        <dbReference type="ARBA" id="ARBA00022692"/>
    </source>
</evidence>
<comment type="catalytic activity">
    <reaction evidence="1">
        <text>ATP + protein L-histidine = ADP + protein N-phospho-L-histidine.</text>
        <dbReference type="EC" id="2.7.13.3"/>
    </reaction>
</comment>
<evidence type="ECO:0000256" key="13">
    <source>
        <dbReference type="ARBA" id="ARBA00022840"/>
    </source>
</evidence>
<feature type="domain" description="GAF" evidence="20">
    <location>
        <begin position="172"/>
        <end position="317"/>
    </location>
</feature>
<dbReference type="GO" id="GO:0038199">
    <property type="term" value="F:ethylene receptor activity"/>
    <property type="evidence" value="ECO:0007669"/>
    <property type="project" value="TreeGrafter"/>
</dbReference>
<feature type="transmembrane region" description="Helical" evidence="19">
    <location>
        <begin position="37"/>
        <end position="57"/>
    </location>
</feature>
<sequence length="417" mass="46314">MWSFWLPSLSARCGECVGEDDPSSFLSIASIHQYWKAADLLIALAYFSIPLELFYFVTRFHIFPFRWVILQFGAFIVLCGLTHLLAAFTYEHHSFLLFLALSVLKFLTALVSVTTAVSLLRLIPQLLGLFVREGLLCKKARELDRDLGLMRQREVAAWRLPMLTADIRRSLDRNTILATTLVRLSDALSLLECAIWMPNSSSSMSLTHQLHHRLLPPVSVSTGDADVMAIISCRGVVILGQNSNLVRATVETEAIGTVAATRVPLLKVSNFGGGAADLMESPYAILVAVLPHEEVRIWTSHELETLEVVAGQVAVALSHAAILEESLLLRKKLLQQNLVLRRARHDALLAREARESFRRIMTQEIIGPIRSVGAALSLLQLDKLSPQQLGMVNSGLTLFSLIEEAADISQFEGLKHY</sequence>
<keyword evidence="12" id="KW-0256">Endoplasmic reticulum</keyword>
<dbReference type="Pfam" id="PF01590">
    <property type="entry name" value="GAF"/>
    <property type="match status" value="1"/>
</dbReference>
<keyword evidence="15" id="KW-0186">Copper</keyword>
<evidence type="ECO:0000313" key="23">
    <source>
        <dbReference type="Proteomes" id="UP001327560"/>
    </source>
</evidence>
<dbReference type="EC" id="2.7.13.3" evidence="5"/>
<keyword evidence="6" id="KW-0808">Transferase</keyword>
<dbReference type="InterPro" id="IPR003018">
    <property type="entry name" value="GAF"/>
</dbReference>
<evidence type="ECO:0000256" key="4">
    <source>
        <dbReference type="ARBA" id="ARBA00009842"/>
    </source>
</evidence>
<evidence type="ECO:0000256" key="2">
    <source>
        <dbReference type="ARBA" id="ARBA00001935"/>
    </source>
</evidence>
<evidence type="ECO:0000256" key="15">
    <source>
        <dbReference type="ARBA" id="ARBA00023008"/>
    </source>
</evidence>
<dbReference type="PANTHER" id="PTHR24423">
    <property type="entry name" value="TWO-COMPONENT SENSOR HISTIDINE KINASE"/>
    <property type="match status" value="1"/>
</dbReference>
<dbReference type="GO" id="GO:0004673">
    <property type="term" value="F:protein histidine kinase activity"/>
    <property type="evidence" value="ECO:0007669"/>
    <property type="project" value="UniProtKB-EC"/>
</dbReference>
<comment type="similarity">
    <text evidence="4">Belongs to the ethylene receptor family.</text>
</comment>
<dbReference type="Pfam" id="PF25487">
    <property type="entry name" value="ETR1_N"/>
    <property type="match status" value="1"/>
</dbReference>
<evidence type="ECO:0000256" key="17">
    <source>
        <dbReference type="ARBA" id="ARBA00023136"/>
    </source>
</evidence>
<dbReference type="InterPro" id="IPR058544">
    <property type="entry name" value="ETR1_N"/>
</dbReference>
<evidence type="ECO:0000256" key="5">
    <source>
        <dbReference type="ARBA" id="ARBA00012438"/>
    </source>
</evidence>
<proteinExistence type="inferred from homology"/>
<name>A0AAQ3QJF6_9LILI</name>
<evidence type="ECO:0000256" key="12">
    <source>
        <dbReference type="ARBA" id="ARBA00022824"/>
    </source>
</evidence>
<dbReference type="InterPro" id="IPR029016">
    <property type="entry name" value="GAF-like_dom_sf"/>
</dbReference>
<dbReference type="GO" id="GO:0046872">
    <property type="term" value="F:metal ion binding"/>
    <property type="evidence" value="ECO:0007669"/>
    <property type="project" value="UniProtKB-KW"/>
</dbReference>
<dbReference type="GO" id="GO:0005524">
    <property type="term" value="F:ATP binding"/>
    <property type="evidence" value="ECO:0007669"/>
    <property type="project" value="UniProtKB-KW"/>
</dbReference>
<keyword evidence="13" id="KW-0067">ATP-binding</keyword>
<dbReference type="AlphaFoldDB" id="A0AAQ3QJF6"/>
<protein>
    <recommendedName>
        <fullName evidence="5">histidine kinase</fullName>
        <ecNumber evidence="5">2.7.13.3</ecNumber>
    </recommendedName>
</protein>
<dbReference type="Gene3D" id="3.30.450.40">
    <property type="match status" value="1"/>
</dbReference>